<keyword evidence="2" id="KW-0378">Hydrolase</keyword>
<dbReference type="AlphaFoldDB" id="A0A1H9MXN4"/>
<feature type="domain" description="Serine aminopeptidase S33" evidence="3">
    <location>
        <begin position="46"/>
        <end position="167"/>
    </location>
</feature>
<proteinExistence type="inferred from homology"/>
<dbReference type="GO" id="GO:0052689">
    <property type="term" value="F:carboxylic ester hydrolase activity"/>
    <property type="evidence" value="ECO:0007669"/>
    <property type="project" value="UniProtKB-ARBA"/>
</dbReference>
<organism evidence="4 5">
    <name type="scientific">Parafannyhessea umbonata</name>
    <dbReference type="NCBI Taxonomy" id="604330"/>
    <lineage>
        <taxon>Bacteria</taxon>
        <taxon>Bacillati</taxon>
        <taxon>Actinomycetota</taxon>
        <taxon>Coriobacteriia</taxon>
        <taxon>Coriobacteriales</taxon>
        <taxon>Atopobiaceae</taxon>
        <taxon>Parafannyhessea</taxon>
    </lineage>
</organism>
<accession>A0A1H9MXN4</accession>
<dbReference type="Pfam" id="PF12146">
    <property type="entry name" value="Hydrolase_4"/>
    <property type="match status" value="1"/>
</dbReference>
<dbReference type="SUPFAM" id="SSF53474">
    <property type="entry name" value="alpha/beta-Hydrolases"/>
    <property type="match status" value="1"/>
</dbReference>
<comment type="similarity">
    <text evidence="1">Belongs to the AB hydrolase superfamily.</text>
</comment>
<reference evidence="5" key="1">
    <citation type="submission" date="2016-10" db="EMBL/GenBank/DDBJ databases">
        <authorList>
            <person name="Varghese N."/>
            <person name="Submissions S."/>
        </authorList>
    </citation>
    <scope>NUCLEOTIDE SEQUENCE [LARGE SCALE GENOMIC DNA]</scope>
    <source>
        <strain evidence="5">KHGC19</strain>
    </source>
</reference>
<gene>
    <name evidence="4" type="ORF">SAMN05216446_0022</name>
</gene>
<evidence type="ECO:0000256" key="1">
    <source>
        <dbReference type="ARBA" id="ARBA00008645"/>
    </source>
</evidence>
<dbReference type="Proteomes" id="UP000199128">
    <property type="component" value="Unassembled WGS sequence"/>
</dbReference>
<dbReference type="InterPro" id="IPR029058">
    <property type="entry name" value="AB_hydrolase_fold"/>
</dbReference>
<evidence type="ECO:0000313" key="4">
    <source>
        <dbReference type="EMBL" id="SER28476.1"/>
    </source>
</evidence>
<evidence type="ECO:0000313" key="5">
    <source>
        <dbReference type="Proteomes" id="UP000199128"/>
    </source>
</evidence>
<protein>
    <recommendedName>
        <fullName evidence="3">Serine aminopeptidase S33 domain-containing protein</fullName>
    </recommendedName>
</protein>
<dbReference type="PANTHER" id="PTHR22946:SF9">
    <property type="entry name" value="POLYKETIDE TRANSFERASE AF380"/>
    <property type="match status" value="1"/>
</dbReference>
<dbReference type="InterPro" id="IPR022742">
    <property type="entry name" value="Hydrolase_4"/>
</dbReference>
<evidence type="ECO:0000259" key="3">
    <source>
        <dbReference type="Pfam" id="PF12146"/>
    </source>
</evidence>
<evidence type="ECO:0000256" key="2">
    <source>
        <dbReference type="ARBA" id="ARBA00022801"/>
    </source>
</evidence>
<dbReference type="EMBL" id="FOGP01000001">
    <property type="protein sequence ID" value="SER28476.1"/>
    <property type="molecule type" value="Genomic_DNA"/>
</dbReference>
<name>A0A1H9MXN4_9ACTN</name>
<sequence>MAFGMNGLGKRPVSSYIKEDLWCARGSERIHSVLFAPRAMNGCAPVVVCAHAFGGSYRDTVDYAESMARNGYVAVSIDLRGGSSHSTSDGDVMNASVATMAQDIESVVRALVMRSDVDVDNIYLMGQGEGAVAATRVATSGAADIRGMVLCYPTFNLQDLMVKAFGTASKIPESFDLWQVAGRAFGLDAISNDPYAGMESYEGRTIIFHGDRDKIAPFAYSHKAARLLPNARIEVLSKVAHGFFGIAARTVVEESLNMIEATRVRKASAAA</sequence>
<dbReference type="InterPro" id="IPR050261">
    <property type="entry name" value="FrsA_esterase"/>
</dbReference>
<dbReference type="PANTHER" id="PTHR22946">
    <property type="entry name" value="DIENELACTONE HYDROLASE DOMAIN-CONTAINING PROTEIN-RELATED"/>
    <property type="match status" value="1"/>
</dbReference>
<dbReference type="Gene3D" id="3.40.50.1820">
    <property type="entry name" value="alpha/beta hydrolase"/>
    <property type="match status" value="1"/>
</dbReference>